<dbReference type="SUPFAM" id="SSF69318">
    <property type="entry name" value="Integrin alpha N-terminal domain"/>
    <property type="match status" value="2"/>
</dbReference>
<keyword evidence="1" id="KW-0732">Signal</keyword>
<evidence type="ECO:0000313" key="4">
    <source>
        <dbReference type="Proteomes" id="UP001379533"/>
    </source>
</evidence>
<dbReference type="InterPro" id="IPR000413">
    <property type="entry name" value="Integrin_alpha"/>
</dbReference>
<keyword evidence="2" id="KW-0325">Glycoprotein</keyword>
<evidence type="ECO:0000256" key="1">
    <source>
        <dbReference type="ARBA" id="ARBA00022729"/>
    </source>
</evidence>
<keyword evidence="4" id="KW-1185">Reference proteome</keyword>
<accession>A0ABZ2KCJ6</accession>
<dbReference type="EMBL" id="CP089982">
    <property type="protein sequence ID" value="WXA96390.1"/>
    <property type="molecule type" value="Genomic_DNA"/>
</dbReference>
<sequence>MASTVPILLLGAFAFGCAGPNHPQPRRRPVVLTSAEPFGSIYLRQPSFETAMDGSFATGITFADINGDGMPDVVVANGNDMSPQPLVVYTNHCSSKRTSCFTPYPQWYSSDFDYQANVAVGDIDHDGWLDVAVCVPLDKSRRSQGGSVKIYMNRKGRLESAPSQRIADGYGTFACTLADVNADGLLDLVVGAFNAPPSPVASVPRGSMRTAPAGVREPARIYLNEGGRFHTVSDWKSDNGMFAMSSLAADFDQDGWMDVAMGTERVFTYRGSAPSGNGVPIVRAPAWSSEPTPGLALSLDAGTIGSDAALTLAVSRGCIPGDANCTSDFALFRPSAGPLPVWKSAPNQLAAMLLLADLNDDHLLDLVGGQWGDHVQGGPLWFFQGQLGGTFSSEPDFRTDGSGSAVAEALMVADTRCRAVTDRNYALRPKARGAVITLPDRRVASIVAVVVNGRSLSPDEWAFAVGQNWISLAHPYEPNADIRVSYRASPVQDLIEATWSPQRGNLLFDSFLTAPAK</sequence>
<dbReference type="Proteomes" id="UP001379533">
    <property type="component" value="Chromosome"/>
</dbReference>
<proteinExistence type="predicted"/>
<dbReference type="Pfam" id="PF13517">
    <property type="entry name" value="FG-GAP_3"/>
    <property type="match status" value="3"/>
</dbReference>
<reference evidence="3 4" key="1">
    <citation type="submission" date="2021-12" db="EMBL/GenBank/DDBJ databases">
        <title>Discovery of the Pendulisporaceae a myxobacterial family with distinct sporulation behavior and unique specialized metabolism.</title>
        <authorList>
            <person name="Garcia R."/>
            <person name="Popoff A."/>
            <person name="Bader C.D."/>
            <person name="Loehr J."/>
            <person name="Walesch S."/>
            <person name="Walt C."/>
            <person name="Boldt J."/>
            <person name="Bunk B."/>
            <person name="Haeckl F.J.F.P.J."/>
            <person name="Gunesch A.P."/>
            <person name="Birkelbach J."/>
            <person name="Nuebel U."/>
            <person name="Pietschmann T."/>
            <person name="Bach T."/>
            <person name="Mueller R."/>
        </authorList>
    </citation>
    <scope>NUCLEOTIDE SEQUENCE [LARGE SCALE GENOMIC DNA]</scope>
    <source>
        <strain evidence="3 4">MSr12523</strain>
    </source>
</reference>
<dbReference type="InterPro" id="IPR013517">
    <property type="entry name" value="FG-GAP"/>
</dbReference>
<dbReference type="PANTHER" id="PTHR46580">
    <property type="entry name" value="SENSOR KINASE-RELATED"/>
    <property type="match status" value="1"/>
</dbReference>
<organism evidence="3 4">
    <name type="scientific">Pendulispora brunnea</name>
    <dbReference type="NCBI Taxonomy" id="2905690"/>
    <lineage>
        <taxon>Bacteria</taxon>
        <taxon>Pseudomonadati</taxon>
        <taxon>Myxococcota</taxon>
        <taxon>Myxococcia</taxon>
        <taxon>Myxococcales</taxon>
        <taxon>Sorangiineae</taxon>
        <taxon>Pendulisporaceae</taxon>
        <taxon>Pendulispora</taxon>
    </lineage>
</organism>
<evidence type="ECO:0000313" key="3">
    <source>
        <dbReference type="EMBL" id="WXA96390.1"/>
    </source>
</evidence>
<dbReference type="RefSeq" id="WP_394847006.1">
    <property type="nucleotide sequence ID" value="NZ_CP089982.1"/>
</dbReference>
<name>A0ABZ2KCJ6_9BACT</name>
<dbReference type="Gene3D" id="2.130.10.130">
    <property type="entry name" value="Integrin alpha, N-terminal"/>
    <property type="match status" value="1"/>
</dbReference>
<dbReference type="PRINTS" id="PR01185">
    <property type="entry name" value="INTEGRINA"/>
</dbReference>
<gene>
    <name evidence="3" type="ORF">LZC95_06005</name>
</gene>
<dbReference type="PANTHER" id="PTHR46580:SF4">
    <property type="entry name" value="ATP_GTP-BINDING PROTEIN"/>
    <property type="match status" value="1"/>
</dbReference>
<dbReference type="InterPro" id="IPR028994">
    <property type="entry name" value="Integrin_alpha_N"/>
</dbReference>
<evidence type="ECO:0000256" key="2">
    <source>
        <dbReference type="ARBA" id="ARBA00023180"/>
    </source>
</evidence>
<protein>
    <submittedName>
        <fullName evidence="3">VCBS repeat-containing protein</fullName>
    </submittedName>
</protein>